<evidence type="ECO:0000313" key="4">
    <source>
        <dbReference type="Proteomes" id="UP000001962"/>
    </source>
</evidence>
<dbReference type="Proteomes" id="UP000001962">
    <property type="component" value="Chromosome"/>
</dbReference>
<evidence type="ECO:0000256" key="1">
    <source>
        <dbReference type="ARBA" id="ARBA00005250"/>
    </source>
</evidence>
<dbReference type="RefSeq" id="WP_011630466.1">
    <property type="nucleotide sequence ID" value="NC_008340.1"/>
</dbReference>
<organism evidence="3 4">
    <name type="scientific">Alkalilimnicola ehrlichii (strain ATCC BAA-1101 / DSM 17681 / MLHE-1)</name>
    <dbReference type="NCBI Taxonomy" id="187272"/>
    <lineage>
        <taxon>Bacteria</taxon>
        <taxon>Pseudomonadati</taxon>
        <taxon>Pseudomonadota</taxon>
        <taxon>Gammaproteobacteria</taxon>
        <taxon>Chromatiales</taxon>
        <taxon>Ectothiorhodospiraceae</taxon>
        <taxon>Alkalilimnicola</taxon>
    </lineage>
</organism>
<dbReference type="EMBL" id="CP000453">
    <property type="protein sequence ID" value="ABI58073.1"/>
    <property type="molecule type" value="Genomic_DNA"/>
</dbReference>
<dbReference type="InterPro" id="IPR030811">
    <property type="entry name" value="SoxH-rel_PQQ_1"/>
</dbReference>
<dbReference type="InterPro" id="IPR036866">
    <property type="entry name" value="RibonucZ/Hydroxyglut_hydro"/>
</dbReference>
<dbReference type="CDD" id="cd16282">
    <property type="entry name" value="metallo-hydrolase-like_MBL-fold"/>
    <property type="match status" value="1"/>
</dbReference>
<accession>Q0A514</accession>
<dbReference type="AlphaFoldDB" id="Q0A514"/>
<dbReference type="GO" id="GO:0017001">
    <property type="term" value="P:antibiotic catabolic process"/>
    <property type="evidence" value="ECO:0007669"/>
    <property type="project" value="UniProtKB-ARBA"/>
</dbReference>
<dbReference type="Pfam" id="PF00753">
    <property type="entry name" value="Lactamase_B"/>
    <property type="match status" value="1"/>
</dbReference>
<comment type="similarity">
    <text evidence="1">Belongs to the metallo-beta-lactamase superfamily. Class-B beta-lactamase family.</text>
</comment>
<dbReference type="KEGG" id="aeh:Mlg_2733"/>
<dbReference type="NCBIfam" id="TIGR04558">
    <property type="entry name" value="SoxH_rel_PQQ_1"/>
    <property type="match status" value="1"/>
</dbReference>
<dbReference type="InterPro" id="IPR001279">
    <property type="entry name" value="Metallo-B-lactamas"/>
</dbReference>
<feature type="domain" description="Metallo-beta-lactamase" evidence="2">
    <location>
        <begin position="62"/>
        <end position="245"/>
    </location>
</feature>
<evidence type="ECO:0000259" key="2">
    <source>
        <dbReference type="SMART" id="SM00849"/>
    </source>
</evidence>
<proteinExistence type="inferred from homology"/>
<dbReference type="eggNOG" id="COG0491">
    <property type="taxonomic scope" value="Bacteria"/>
</dbReference>
<evidence type="ECO:0000313" key="3">
    <source>
        <dbReference type="EMBL" id="ABI58073.1"/>
    </source>
</evidence>
<name>Q0A514_ALKEH</name>
<sequence length="325" mass="35808">MMEYPLQAPFLRLAAMALGLLTIGAANAGGIFYGLQPQQVADGVYIFEGRQEHFTRRNGGNIVNTGFVITSAGVVVLDTGPSRAYGEEMRRAIAQVTDQPIHSVYLTHHHPDHFLGNQAFEDVPICALPYTREMIERDGEALLDNMYNLLSGWMGGTYVVAPDCTAEPGPVTVGERTLEVIAGAGHSGPEASDLMLHDQRSDTLFAGDLVFYDRAPTTPHADLSRWVALLHELERELPRTLVPGHGPVTRDVEAVLQTRDYVEWLASALREAAEQGLDMAEALELEVPERFRHLAVVDEELRRSVAHLYPGYETQALNQVIDGLQ</sequence>
<protein>
    <submittedName>
        <fullName evidence="3">Beta-lactamase domain protein</fullName>
    </submittedName>
</protein>
<keyword evidence="4" id="KW-1185">Reference proteome</keyword>
<dbReference type="SMART" id="SM00849">
    <property type="entry name" value="Lactamase_B"/>
    <property type="match status" value="1"/>
</dbReference>
<dbReference type="InterPro" id="IPR050855">
    <property type="entry name" value="NDM-1-like"/>
</dbReference>
<dbReference type="Gene3D" id="3.60.15.10">
    <property type="entry name" value="Ribonuclease Z/Hydroxyacylglutathione hydrolase-like"/>
    <property type="match status" value="1"/>
</dbReference>
<dbReference type="SUPFAM" id="SSF56281">
    <property type="entry name" value="Metallo-hydrolase/oxidoreductase"/>
    <property type="match status" value="1"/>
</dbReference>
<dbReference type="HOGENOM" id="CLU_056342_0_2_6"/>
<dbReference type="PANTHER" id="PTHR42951:SF4">
    <property type="entry name" value="ACYL-COENZYME A THIOESTERASE MBLAC2"/>
    <property type="match status" value="1"/>
</dbReference>
<dbReference type="PANTHER" id="PTHR42951">
    <property type="entry name" value="METALLO-BETA-LACTAMASE DOMAIN-CONTAINING"/>
    <property type="match status" value="1"/>
</dbReference>
<gene>
    <name evidence="3" type="ordered locus">Mlg_2733</name>
</gene>
<reference evidence="4" key="1">
    <citation type="submission" date="2006-08" db="EMBL/GenBank/DDBJ databases">
        <title>Complete sequence of Alkalilimnicola ehrilichei MLHE-1.</title>
        <authorList>
            <person name="Copeland A."/>
            <person name="Lucas S."/>
            <person name="Lapidus A."/>
            <person name="Barry K."/>
            <person name="Detter J.C."/>
            <person name="Glavina del Rio T."/>
            <person name="Hammon N."/>
            <person name="Israni S."/>
            <person name="Dalin E."/>
            <person name="Tice H."/>
            <person name="Pitluck S."/>
            <person name="Sims D."/>
            <person name="Brettin T."/>
            <person name="Bruce D."/>
            <person name="Han C."/>
            <person name="Tapia R."/>
            <person name="Gilna P."/>
            <person name="Schmutz J."/>
            <person name="Larimer F."/>
            <person name="Land M."/>
            <person name="Hauser L."/>
            <person name="Kyrpides N."/>
            <person name="Mikhailova N."/>
            <person name="Oremland R.S."/>
            <person name="Hoeft S.E."/>
            <person name="Switzer-Blum J."/>
            <person name="Kulp T."/>
            <person name="King G."/>
            <person name="Tabita R."/>
            <person name="Witte B."/>
            <person name="Santini J.M."/>
            <person name="Basu P."/>
            <person name="Hollibaugh J.T."/>
            <person name="Xie G."/>
            <person name="Stolz J.F."/>
            <person name="Richardson P."/>
        </authorList>
    </citation>
    <scope>NUCLEOTIDE SEQUENCE [LARGE SCALE GENOMIC DNA]</scope>
    <source>
        <strain evidence="4">ATCC BAA-1101 / DSM 17681 / MLHE-1</strain>
    </source>
</reference>